<dbReference type="SUPFAM" id="SSF53137">
    <property type="entry name" value="Translational machinery components"/>
    <property type="match status" value="1"/>
</dbReference>
<evidence type="ECO:0000256" key="1">
    <source>
        <dbReference type="ARBA" id="ARBA00007116"/>
    </source>
</evidence>
<dbReference type="AlphaFoldDB" id="A0A7I8JWK9"/>
<keyword evidence="6" id="KW-1185">Reference proteome</keyword>
<gene>
    <name evidence="5" type="ORF">SI8410_01000459</name>
</gene>
<dbReference type="Pfam" id="PF00861">
    <property type="entry name" value="Ribosomal_L18p"/>
    <property type="match status" value="1"/>
</dbReference>
<reference evidence="5" key="1">
    <citation type="submission" date="2020-02" db="EMBL/GenBank/DDBJ databases">
        <authorList>
            <person name="Scholz U."/>
            <person name="Mascher M."/>
            <person name="Fiebig A."/>
        </authorList>
    </citation>
    <scope>NUCLEOTIDE SEQUENCE</scope>
</reference>
<dbReference type="GO" id="GO:0005840">
    <property type="term" value="C:ribosome"/>
    <property type="evidence" value="ECO:0007669"/>
    <property type="project" value="UniProtKB-KW"/>
</dbReference>
<keyword evidence="3" id="KW-0687">Ribonucleoprotein</keyword>
<accession>A0A7I8JWK9</accession>
<dbReference type="EMBL" id="LR746264">
    <property type="protein sequence ID" value="CAA7388180.1"/>
    <property type="molecule type" value="Genomic_DNA"/>
</dbReference>
<dbReference type="GO" id="GO:0003735">
    <property type="term" value="F:structural constituent of ribosome"/>
    <property type="evidence" value="ECO:0007669"/>
    <property type="project" value="InterPro"/>
</dbReference>
<feature type="compositionally biased region" description="Basic and acidic residues" evidence="4">
    <location>
        <begin position="170"/>
        <end position="189"/>
    </location>
</feature>
<dbReference type="GO" id="GO:0006412">
    <property type="term" value="P:translation"/>
    <property type="evidence" value="ECO:0007669"/>
    <property type="project" value="InterPro"/>
</dbReference>
<evidence type="ECO:0000313" key="5">
    <source>
        <dbReference type="EMBL" id="CAA7388180.1"/>
    </source>
</evidence>
<evidence type="ECO:0000256" key="3">
    <source>
        <dbReference type="ARBA" id="ARBA00023274"/>
    </source>
</evidence>
<comment type="similarity">
    <text evidence="1">Belongs to the universal ribosomal protein uL18 family.</text>
</comment>
<evidence type="ECO:0000256" key="2">
    <source>
        <dbReference type="ARBA" id="ARBA00022980"/>
    </source>
</evidence>
<name>A0A7I8JWK9_SPIIN</name>
<evidence type="ECO:0000313" key="6">
    <source>
        <dbReference type="Proteomes" id="UP000663760"/>
    </source>
</evidence>
<dbReference type="Proteomes" id="UP000663760">
    <property type="component" value="Chromosome 1"/>
</dbReference>
<dbReference type="GO" id="GO:0008097">
    <property type="term" value="F:5S rRNA binding"/>
    <property type="evidence" value="ECO:0007669"/>
    <property type="project" value="TreeGrafter"/>
</dbReference>
<dbReference type="InterPro" id="IPR057268">
    <property type="entry name" value="Ribosomal_L18"/>
</dbReference>
<proteinExistence type="inferred from homology"/>
<feature type="region of interest" description="Disordered" evidence="4">
    <location>
        <begin position="164"/>
        <end position="192"/>
    </location>
</feature>
<protein>
    <submittedName>
        <fullName evidence="5">Uncharacterized protein</fullName>
    </submittedName>
</protein>
<evidence type="ECO:0000256" key="4">
    <source>
        <dbReference type="SAM" id="MobiDB-lite"/>
    </source>
</evidence>
<dbReference type="OrthoDB" id="1932324at2759"/>
<dbReference type="PANTHER" id="PTHR12899:SF7">
    <property type="entry name" value="EXPRESSED PROTEIN"/>
    <property type="match status" value="1"/>
</dbReference>
<dbReference type="Gene3D" id="3.30.420.100">
    <property type="match status" value="1"/>
</dbReference>
<dbReference type="InterPro" id="IPR005484">
    <property type="entry name" value="Ribosomal_uL18_bac/plant/anim"/>
</dbReference>
<dbReference type="CDD" id="cd00432">
    <property type="entry name" value="Ribosomal_L18_L5e"/>
    <property type="match status" value="1"/>
</dbReference>
<dbReference type="GO" id="GO:1990904">
    <property type="term" value="C:ribonucleoprotein complex"/>
    <property type="evidence" value="ECO:0007669"/>
    <property type="project" value="UniProtKB-KW"/>
</dbReference>
<sequence>MAGPGVPVSSLIRRQHGGALFLRYLSRLHPAAPLPFGLHLPRHLSTDQFRRGPGIVSLLPPYDGELCGAGGFGVELVDDDTWKVTSALAHSSRPPKTGGWQPKNEECKMNDDCRGVCDEGEGNSFDFDEIEELRLRKKLFYKLDMGSMEIEECSISLFRRQKSKSKKKKLPEDLAPSREKQVSRKRELSKPSQLMDSRCEATGISPLIPAEGKKKRERIPTFSQLTDPYHLPFCLDLFISKGSVRACIIHRATSKVVSVAHSISKDMKFDLTSRRDAAACAAVGTALAQRALSDDIHNVVYSPRKGEKIEGKLQILLQSIMDCGIDVKVKIKRRKPLKGCDFSFPLSTRY</sequence>
<dbReference type="PANTHER" id="PTHR12899">
    <property type="entry name" value="39S RIBOSOMAL PROTEIN L18, MITOCHONDRIAL"/>
    <property type="match status" value="1"/>
</dbReference>
<organism evidence="5 6">
    <name type="scientific">Spirodela intermedia</name>
    <name type="common">Intermediate duckweed</name>
    <dbReference type="NCBI Taxonomy" id="51605"/>
    <lineage>
        <taxon>Eukaryota</taxon>
        <taxon>Viridiplantae</taxon>
        <taxon>Streptophyta</taxon>
        <taxon>Embryophyta</taxon>
        <taxon>Tracheophyta</taxon>
        <taxon>Spermatophyta</taxon>
        <taxon>Magnoliopsida</taxon>
        <taxon>Liliopsida</taxon>
        <taxon>Araceae</taxon>
        <taxon>Lemnoideae</taxon>
        <taxon>Spirodela</taxon>
    </lineage>
</organism>
<keyword evidence="2" id="KW-0689">Ribosomal protein</keyword>